<accession>A0A6A4H9U3</accession>
<feature type="chain" id="PRO_5025327959" description="Secreted peptide" evidence="2">
    <location>
        <begin position="20"/>
        <end position="73"/>
    </location>
</feature>
<proteinExistence type="predicted"/>
<evidence type="ECO:0008006" key="5">
    <source>
        <dbReference type="Google" id="ProtNLM"/>
    </source>
</evidence>
<reference evidence="3" key="1">
    <citation type="journal article" date="2019" name="Environ. Microbiol.">
        <title>Fungal ecological strategies reflected in gene transcription - a case study of two litter decomposers.</title>
        <authorList>
            <person name="Barbi F."/>
            <person name="Kohler A."/>
            <person name="Barry K."/>
            <person name="Baskaran P."/>
            <person name="Daum C."/>
            <person name="Fauchery L."/>
            <person name="Ihrmark K."/>
            <person name="Kuo A."/>
            <person name="LaButti K."/>
            <person name="Lipzen A."/>
            <person name="Morin E."/>
            <person name="Grigoriev I.V."/>
            <person name="Henrissat B."/>
            <person name="Lindahl B."/>
            <person name="Martin F."/>
        </authorList>
    </citation>
    <scope>NUCLEOTIDE SEQUENCE</scope>
    <source>
        <strain evidence="3">JB14</strain>
    </source>
</reference>
<sequence>MSTLTDCLFLCLLSSLLLRTHDPSFRISRTPHPFACFLAGTQLFLHFLTLYFTPSCFLVLAHLISLTTGTLTS</sequence>
<evidence type="ECO:0000313" key="4">
    <source>
        <dbReference type="Proteomes" id="UP000799118"/>
    </source>
</evidence>
<keyword evidence="2" id="KW-0732">Signal</keyword>
<dbReference type="Proteomes" id="UP000799118">
    <property type="component" value="Unassembled WGS sequence"/>
</dbReference>
<evidence type="ECO:0000256" key="1">
    <source>
        <dbReference type="SAM" id="Phobius"/>
    </source>
</evidence>
<dbReference type="EMBL" id="ML769538">
    <property type="protein sequence ID" value="KAE9395049.1"/>
    <property type="molecule type" value="Genomic_DNA"/>
</dbReference>
<organism evidence="3 4">
    <name type="scientific">Gymnopus androsaceus JB14</name>
    <dbReference type="NCBI Taxonomy" id="1447944"/>
    <lineage>
        <taxon>Eukaryota</taxon>
        <taxon>Fungi</taxon>
        <taxon>Dikarya</taxon>
        <taxon>Basidiomycota</taxon>
        <taxon>Agaricomycotina</taxon>
        <taxon>Agaricomycetes</taxon>
        <taxon>Agaricomycetidae</taxon>
        <taxon>Agaricales</taxon>
        <taxon>Marasmiineae</taxon>
        <taxon>Omphalotaceae</taxon>
        <taxon>Gymnopus</taxon>
    </lineage>
</organism>
<keyword evidence="1" id="KW-0812">Transmembrane</keyword>
<protein>
    <recommendedName>
        <fullName evidence="5">Secreted peptide</fullName>
    </recommendedName>
</protein>
<keyword evidence="1" id="KW-1133">Transmembrane helix</keyword>
<gene>
    <name evidence="3" type="ORF">BT96DRAFT_162506</name>
</gene>
<dbReference type="AlphaFoldDB" id="A0A6A4H9U3"/>
<feature type="signal peptide" evidence="2">
    <location>
        <begin position="1"/>
        <end position="19"/>
    </location>
</feature>
<evidence type="ECO:0000256" key="2">
    <source>
        <dbReference type="SAM" id="SignalP"/>
    </source>
</evidence>
<evidence type="ECO:0000313" key="3">
    <source>
        <dbReference type="EMBL" id="KAE9395049.1"/>
    </source>
</evidence>
<keyword evidence="1" id="KW-0472">Membrane</keyword>
<feature type="transmembrane region" description="Helical" evidence="1">
    <location>
        <begin position="50"/>
        <end position="71"/>
    </location>
</feature>
<keyword evidence="4" id="KW-1185">Reference proteome</keyword>
<name>A0A6A4H9U3_9AGAR</name>